<evidence type="ECO:0000256" key="1">
    <source>
        <dbReference type="ARBA" id="ARBA00009437"/>
    </source>
</evidence>
<dbReference type="SUPFAM" id="SSF46785">
    <property type="entry name" value="Winged helix' DNA-binding domain"/>
    <property type="match status" value="1"/>
</dbReference>
<comment type="similarity">
    <text evidence="1">Belongs to the LysR transcriptional regulatory family.</text>
</comment>
<dbReference type="InterPro" id="IPR036388">
    <property type="entry name" value="WH-like_DNA-bd_sf"/>
</dbReference>
<keyword evidence="3" id="KW-0238">DNA-binding</keyword>
<name>A0ABU9Z230_9RHOO</name>
<reference evidence="6 7" key="1">
    <citation type="journal article" date="2018" name="Int. J. Syst. Evol. Microbiol.">
        <title>Uliginosibacterium sediminicola sp. nov., isolated from freshwater sediment.</title>
        <authorList>
            <person name="Hwang W.M."/>
            <person name="Kim S.M."/>
            <person name="Kang K."/>
            <person name="Ahn T.Y."/>
        </authorList>
    </citation>
    <scope>NUCLEOTIDE SEQUENCE [LARGE SCALE GENOMIC DNA]</scope>
    <source>
        <strain evidence="6 7">M1-21</strain>
    </source>
</reference>
<dbReference type="InterPro" id="IPR050950">
    <property type="entry name" value="HTH-type_LysR_regulators"/>
</dbReference>
<dbReference type="RefSeq" id="WP_345920791.1">
    <property type="nucleotide sequence ID" value="NZ_JBDIVE010000010.1"/>
</dbReference>
<feature type="domain" description="HTH lysR-type" evidence="5">
    <location>
        <begin position="4"/>
        <end position="61"/>
    </location>
</feature>
<evidence type="ECO:0000259" key="5">
    <source>
        <dbReference type="PROSITE" id="PS50931"/>
    </source>
</evidence>
<dbReference type="Gene3D" id="3.40.190.290">
    <property type="match status" value="1"/>
</dbReference>
<dbReference type="PANTHER" id="PTHR30419">
    <property type="entry name" value="HTH-TYPE TRANSCRIPTIONAL REGULATOR YBHD"/>
    <property type="match status" value="1"/>
</dbReference>
<dbReference type="InterPro" id="IPR005119">
    <property type="entry name" value="LysR_subst-bd"/>
</dbReference>
<dbReference type="Proteomes" id="UP001410394">
    <property type="component" value="Unassembled WGS sequence"/>
</dbReference>
<gene>
    <name evidence="6" type="ORF">ABDB84_16150</name>
</gene>
<dbReference type="Pfam" id="PF00126">
    <property type="entry name" value="HTH_1"/>
    <property type="match status" value="1"/>
</dbReference>
<dbReference type="Pfam" id="PF03466">
    <property type="entry name" value="LysR_substrate"/>
    <property type="match status" value="1"/>
</dbReference>
<evidence type="ECO:0000313" key="7">
    <source>
        <dbReference type="Proteomes" id="UP001410394"/>
    </source>
</evidence>
<dbReference type="SUPFAM" id="SSF53850">
    <property type="entry name" value="Periplasmic binding protein-like II"/>
    <property type="match status" value="1"/>
</dbReference>
<evidence type="ECO:0000256" key="2">
    <source>
        <dbReference type="ARBA" id="ARBA00023015"/>
    </source>
</evidence>
<evidence type="ECO:0000256" key="3">
    <source>
        <dbReference type="ARBA" id="ARBA00023125"/>
    </source>
</evidence>
<dbReference type="InterPro" id="IPR000847">
    <property type="entry name" value="LysR_HTH_N"/>
</dbReference>
<dbReference type="EMBL" id="JBDIVE010000010">
    <property type="protein sequence ID" value="MEN3070015.1"/>
    <property type="molecule type" value="Genomic_DNA"/>
</dbReference>
<dbReference type="PROSITE" id="PS50931">
    <property type="entry name" value="HTH_LYSR"/>
    <property type="match status" value="1"/>
</dbReference>
<comment type="caution">
    <text evidence="6">The sequence shown here is derived from an EMBL/GenBank/DDBJ whole genome shotgun (WGS) entry which is preliminary data.</text>
</comment>
<protein>
    <submittedName>
        <fullName evidence="6">LysR family transcriptional regulator</fullName>
    </submittedName>
</protein>
<dbReference type="Gene3D" id="1.10.10.10">
    <property type="entry name" value="Winged helix-like DNA-binding domain superfamily/Winged helix DNA-binding domain"/>
    <property type="match status" value="1"/>
</dbReference>
<proteinExistence type="inferred from homology"/>
<organism evidence="6 7">
    <name type="scientific">Uliginosibacterium sediminicola</name>
    <dbReference type="NCBI Taxonomy" id="2024550"/>
    <lineage>
        <taxon>Bacteria</taxon>
        <taxon>Pseudomonadati</taxon>
        <taxon>Pseudomonadota</taxon>
        <taxon>Betaproteobacteria</taxon>
        <taxon>Rhodocyclales</taxon>
        <taxon>Zoogloeaceae</taxon>
        <taxon>Uliginosibacterium</taxon>
    </lineage>
</organism>
<evidence type="ECO:0000313" key="6">
    <source>
        <dbReference type="EMBL" id="MEN3070015.1"/>
    </source>
</evidence>
<keyword evidence="7" id="KW-1185">Reference proteome</keyword>
<accession>A0ABU9Z230</accession>
<keyword evidence="2" id="KW-0805">Transcription regulation</keyword>
<keyword evidence="4" id="KW-0804">Transcription</keyword>
<evidence type="ECO:0000256" key="4">
    <source>
        <dbReference type="ARBA" id="ARBA00023163"/>
    </source>
</evidence>
<sequence length="320" mass="35836">MALRNMRVWRYLEEVARVGSVRQAAERLHVTPSALLRRIQDVESDLGAALFERTSSGMHLTAAGEVFIGWIKNQQSELRRVYSHIEALSGLRRGEVRIAVSQAAASGFLQRELREFRSKHPLVKFTVTVCDHTAAIRQLIAYETDLILVFRPPHAAELQPVMSIGQNLVAVMAHDHPLAKKETVRVRDCLMYDLALPERSYSGREIIDEVLARGSTRPNPVIESNSFELLAGMVKDSELISFQVDIGALRWRDDPDFAVRPIDVVDQAHGPLVLGQLKGRALPLAVARFSEQLARRMDSMRVLPTVDDQLPASALEHLNS</sequence>
<dbReference type="PANTHER" id="PTHR30419:SF8">
    <property type="entry name" value="NITROGEN ASSIMILATION TRANSCRIPTIONAL ACTIVATOR-RELATED"/>
    <property type="match status" value="1"/>
</dbReference>
<dbReference type="InterPro" id="IPR036390">
    <property type="entry name" value="WH_DNA-bd_sf"/>
</dbReference>